<keyword evidence="2" id="KW-1185">Reference proteome</keyword>
<evidence type="ECO:0000313" key="1">
    <source>
        <dbReference type="EMBL" id="GFH06021.1"/>
    </source>
</evidence>
<feature type="non-terminal residue" evidence="1">
    <location>
        <position position="1"/>
    </location>
</feature>
<dbReference type="EMBL" id="BLLF01000018">
    <property type="protein sequence ID" value="GFH06021.1"/>
    <property type="molecule type" value="Genomic_DNA"/>
</dbReference>
<dbReference type="AlphaFoldDB" id="A0A699Y9N3"/>
<comment type="caution">
    <text evidence="1">The sequence shown here is derived from an EMBL/GenBank/DDBJ whole genome shotgun (WGS) entry which is preliminary data.</text>
</comment>
<dbReference type="Proteomes" id="UP000485058">
    <property type="component" value="Unassembled WGS sequence"/>
</dbReference>
<reference evidence="1 2" key="1">
    <citation type="submission" date="2020-02" db="EMBL/GenBank/DDBJ databases">
        <title>Draft genome sequence of Haematococcus lacustris strain NIES-144.</title>
        <authorList>
            <person name="Morimoto D."/>
            <person name="Nakagawa S."/>
            <person name="Yoshida T."/>
            <person name="Sawayama S."/>
        </authorList>
    </citation>
    <scope>NUCLEOTIDE SEQUENCE [LARGE SCALE GENOMIC DNA]</scope>
    <source>
        <strain evidence="1 2">NIES-144</strain>
    </source>
</reference>
<organism evidence="1 2">
    <name type="scientific">Haematococcus lacustris</name>
    <name type="common">Green alga</name>
    <name type="synonym">Haematococcus pluvialis</name>
    <dbReference type="NCBI Taxonomy" id="44745"/>
    <lineage>
        <taxon>Eukaryota</taxon>
        <taxon>Viridiplantae</taxon>
        <taxon>Chlorophyta</taxon>
        <taxon>core chlorophytes</taxon>
        <taxon>Chlorophyceae</taxon>
        <taxon>CS clade</taxon>
        <taxon>Chlamydomonadales</taxon>
        <taxon>Haematococcaceae</taxon>
        <taxon>Haematococcus</taxon>
    </lineage>
</organism>
<sequence length="57" mass="6003">MEAIGNERNKTMSQEALGALDWLLSDGEVAELDAAAARTPKAMVCMGPQSSSHVESP</sequence>
<proteinExistence type="predicted"/>
<evidence type="ECO:0000313" key="2">
    <source>
        <dbReference type="Proteomes" id="UP000485058"/>
    </source>
</evidence>
<protein>
    <submittedName>
        <fullName evidence="1">Aldo/keto reductase</fullName>
    </submittedName>
</protein>
<name>A0A699Y9N3_HAELA</name>
<gene>
    <name evidence="1" type="ORF">HaLaN_00580</name>
</gene>
<accession>A0A699Y9N3</accession>